<organism evidence="2 3">
    <name type="scientific">Alloalcanivorax marinus</name>
    <dbReference type="NCBI Taxonomy" id="1177169"/>
    <lineage>
        <taxon>Bacteria</taxon>
        <taxon>Pseudomonadati</taxon>
        <taxon>Pseudomonadota</taxon>
        <taxon>Gammaproteobacteria</taxon>
        <taxon>Oceanospirillales</taxon>
        <taxon>Alcanivoracaceae</taxon>
        <taxon>Alloalcanivorax</taxon>
    </lineage>
</organism>
<dbReference type="RefSeq" id="WP_228235116.1">
    <property type="nucleotide sequence ID" value="NZ_ARXL01000008.1"/>
</dbReference>
<evidence type="ECO:0000259" key="1">
    <source>
        <dbReference type="Pfam" id="PF12697"/>
    </source>
</evidence>
<keyword evidence="3" id="KW-1185">Reference proteome</keyword>
<comment type="caution">
    <text evidence="2">The sequence shown here is derived from an EMBL/GenBank/DDBJ whole genome shotgun (WGS) entry which is preliminary data.</text>
</comment>
<dbReference type="InterPro" id="IPR000639">
    <property type="entry name" value="Epox_hydrolase-like"/>
</dbReference>
<dbReference type="InterPro" id="IPR000073">
    <property type="entry name" value="AB_hydrolase_1"/>
</dbReference>
<dbReference type="Pfam" id="PF12697">
    <property type="entry name" value="Abhydrolase_6"/>
    <property type="match status" value="1"/>
</dbReference>
<dbReference type="SUPFAM" id="SSF53474">
    <property type="entry name" value="alpha/beta-Hydrolases"/>
    <property type="match status" value="1"/>
</dbReference>
<evidence type="ECO:0000313" key="2">
    <source>
        <dbReference type="EMBL" id="MCC4310430.1"/>
    </source>
</evidence>
<protein>
    <submittedName>
        <fullName evidence="2">Alpha/beta hydrolase</fullName>
    </submittedName>
</protein>
<feature type="domain" description="AB hydrolase-1" evidence="1">
    <location>
        <begin position="27"/>
        <end position="266"/>
    </location>
</feature>
<gene>
    <name evidence="2" type="ORF">LL252_17825</name>
</gene>
<dbReference type="InterPro" id="IPR050266">
    <property type="entry name" value="AB_hydrolase_sf"/>
</dbReference>
<dbReference type="PANTHER" id="PTHR43798:SF33">
    <property type="entry name" value="HYDROLASE, PUTATIVE (AFU_ORTHOLOGUE AFUA_2G14860)-RELATED"/>
    <property type="match status" value="1"/>
</dbReference>
<dbReference type="GO" id="GO:0016020">
    <property type="term" value="C:membrane"/>
    <property type="evidence" value="ECO:0007669"/>
    <property type="project" value="TreeGrafter"/>
</dbReference>
<reference evidence="2" key="1">
    <citation type="submission" date="2021-10" db="EMBL/GenBank/DDBJ databases">
        <title>The diversity and Nitrogen Metabolism of Culturable Nitrate-Utilizing Bacteria Within the Oxygen Minimum Zone of the Changjiang (Yangtze River)Estuary.</title>
        <authorList>
            <person name="Zhang D."/>
            <person name="Zheng J."/>
            <person name="Liu S."/>
            <person name="He W."/>
        </authorList>
    </citation>
    <scope>NUCLEOTIDE SEQUENCE</scope>
    <source>
        <strain evidence="2">FXH-223</strain>
    </source>
</reference>
<dbReference type="PRINTS" id="PR00412">
    <property type="entry name" value="EPOXHYDRLASE"/>
</dbReference>
<dbReference type="PRINTS" id="PR00111">
    <property type="entry name" value="ABHYDROLASE"/>
</dbReference>
<evidence type="ECO:0000313" key="3">
    <source>
        <dbReference type="Proteomes" id="UP001108027"/>
    </source>
</evidence>
<proteinExistence type="predicted"/>
<dbReference type="EMBL" id="JAJGNA010000038">
    <property type="protein sequence ID" value="MCC4310430.1"/>
    <property type="molecule type" value="Genomic_DNA"/>
</dbReference>
<accession>A0A9Q3UQ97</accession>
<keyword evidence="2" id="KW-0378">Hydrolase</keyword>
<dbReference type="AlphaFoldDB" id="A0A9Q3UQ97"/>
<name>A0A9Q3UQ97_9GAMM</name>
<dbReference type="Gene3D" id="3.40.50.1820">
    <property type="entry name" value="alpha/beta hydrolase"/>
    <property type="match status" value="1"/>
</dbReference>
<sequence>MLRQHIIKLGPVRTRYFEVGDVSAPTVVLIHEGGFGGDALNTFEAVAELLSDEYRVVLPDMLGFGGTDKAVFFGENPYAPRLRHLSCFFDALDIREAHVVGNSFGGGMTLRLSMLPETSWRMLSATSISGTGGPFRLPEALADMAGYHPSIDAAAKLDTWVLPEGVALPEHARARFESSMIPGQWEALMAMSLRNPAMAEKAGNWDLPEALSASTVRTLLIAGSGDRMLEAGWHEKTAAHIPVVETHVMEGAGHSPNIDQPQAVVDILREWFSRS</sequence>
<dbReference type="PANTHER" id="PTHR43798">
    <property type="entry name" value="MONOACYLGLYCEROL LIPASE"/>
    <property type="match status" value="1"/>
</dbReference>
<dbReference type="GO" id="GO:0016787">
    <property type="term" value="F:hydrolase activity"/>
    <property type="evidence" value="ECO:0007669"/>
    <property type="project" value="UniProtKB-KW"/>
</dbReference>
<dbReference type="Proteomes" id="UP001108027">
    <property type="component" value="Unassembled WGS sequence"/>
</dbReference>
<dbReference type="InterPro" id="IPR029058">
    <property type="entry name" value="AB_hydrolase_fold"/>
</dbReference>